<dbReference type="PANTHER" id="PTHR24096:SF394">
    <property type="entry name" value="LUCIFERIN 4-MONOOXYGENASE"/>
    <property type="match status" value="1"/>
</dbReference>
<keyword evidence="2" id="KW-0576">Peroxisome</keyword>
<dbReference type="SUPFAM" id="SSF56801">
    <property type="entry name" value="Acetyl-CoA synthetase-like"/>
    <property type="match status" value="1"/>
</dbReference>
<name>A0AAN7PIC2_9COLE</name>
<dbReference type="EMBL" id="JARPUR010000001">
    <property type="protein sequence ID" value="KAK4887003.1"/>
    <property type="molecule type" value="Genomic_DNA"/>
</dbReference>
<dbReference type="PROSITE" id="PS00455">
    <property type="entry name" value="AMP_BINDING"/>
    <property type="match status" value="1"/>
</dbReference>
<dbReference type="GO" id="GO:0005777">
    <property type="term" value="C:peroxisome"/>
    <property type="evidence" value="ECO:0007669"/>
    <property type="project" value="UniProtKB-SubCell"/>
</dbReference>
<dbReference type="AlphaFoldDB" id="A0AAN7PIC2"/>
<reference evidence="5" key="1">
    <citation type="submission" date="2023-01" db="EMBL/GenBank/DDBJ databases">
        <title>Key to firefly adult light organ development and bioluminescence: homeobox transcription factors regulate luciferase expression and transportation to peroxisome.</title>
        <authorList>
            <person name="Fu X."/>
        </authorList>
    </citation>
    <scope>NUCLEOTIDE SEQUENCE [LARGE SCALE GENOMIC DNA]</scope>
</reference>
<dbReference type="InterPro" id="IPR000873">
    <property type="entry name" value="AMP-dep_synth/lig_dom"/>
</dbReference>
<protein>
    <recommendedName>
        <fullName evidence="3">AMP-dependent synthetase/ligase domain-containing protein</fullName>
    </recommendedName>
</protein>
<dbReference type="GO" id="GO:0004467">
    <property type="term" value="F:long-chain fatty acid-CoA ligase activity"/>
    <property type="evidence" value="ECO:0007669"/>
    <property type="project" value="TreeGrafter"/>
</dbReference>
<evidence type="ECO:0000313" key="5">
    <source>
        <dbReference type="Proteomes" id="UP001353858"/>
    </source>
</evidence>
<organism evidence="4 5">
    <name type="scientific">Aquatica leii</name>
    <dbReference type="NCBI Taxonomy" id="1421715"/>
    <lineage>
        <taxon>Eukaryota</taxon>
        <taxon>Metazoa</taxon>
        <taxon>Ecdysozoa</taxon>
        <taxon>Arthropoda</taxon>
        <taxon>Hexapoda</taxon>
        <taxon>Insecta</taxon>
        <taxon>Pterygota</taxon>
        <taxon>Neoptera</taxon>
        <taxon>Endopterygota</taxon>
        <taxon>Coleoptera</taxon>
        <taxon>Polyphaga</taxon>
        <taxon>Elateriformia</taxon>
        <taxon>Elateroidea</taxon>
        <taxon>Lampyridae</taxon>
        <taxon>Luciolinae</taxon>
        <taxon>Aquatica</taxon>
    </lineage>
</organism>
<proteinExistence type="predicted"/>
<keyword evidence="5" id="KW-1185">Reference proteome</keyword>
<dbReference type="Proteomes" id="UP001353858">
    <property type="component" value="Unassembled WGS sequence"/>
</dbReference>
<comment type="subcellular location">
    <subcellularLocation>
        <location evidence="1">Peroxisome</location>
    </subcellularLocation>
</comment>
<sequence>MFFFRKSKYNPMLLVLDGPLNRKARYMSNKIVTSPFPTVEIPKESLVQHVWKNTDKWDDVPVSTCATSGRNYTYGLARQAINNLAQALIADCKLQPGDVVALVLPNIPENIIISHGISLAGLTLTFANPLYKEDELKRQFQNSSVKAIVTISLFLEVILRVASQLPGYKTTICVGGEIDEIKNVRSLQNLIMENHTSDLPEISPQDIALIPYSSGTTGLPKGVLLTHHNLVANLVQTDHNELCRPTPEEVNKKALTVLPYFHIYGYNSIMNTCAKIGLTLVSLPKFTPEDYIRALLEHRPYFLFVVPSLLLFLASSSAVTKNHLASVEVITSGAAPATEGLLQKFREKVGRDVTIKQGYGMTETSPVTLFTPRNKMASTKKDTVGVLLPNTEAKVVSLIDETDCEPYSPGELYVKGPQVMLGYLNNNKANTEIFTQDGWLRTGDVVYYDKDGYFYVIDRCKELIKVKGNQGRHVDGKFHELIPDEEEFEHRAEIRENVSEHRLCVARKADSLFQQTQGLWNCV</sequence>
<gene>
    <name evidence="4" type="ORF">RN001_003274</name>
</gene>
<evidence type="ECO:0000313" key="4">
    <source>
        <dbReference type="EMBL" id="KAK4887003.1"/>
    </source>
</evidence>
<evidence type="ECO:0000256" key="1">
    <source>
        <dbReference type="ARBA" id="ARBA00004275"/>
    </source>
</evidence>
<accession>A0AAN7PIC2</accession>
<dbReference type="PANTHER" id="PTHR24096">
    <property type="entry name" value="LONG-CHAIN-FATTY-ACID--COA LIGASE"/>
    <property type="match status" value="1"/>
</dbReference>
<dbReference type="Gene3D" id="3.40.50.12780">
    <property type="entry name" value="N-terminal domain of ligase-like"/>
    <property type="match status" value="1"/>
</dbReference>
<feature type="domain" description="AMP-dependent synthetase/ligase" evidence="3">
    <location>
        <begin position="61"/>
        <end position="424"/>
    </location>
</feature>
<dbReference type="GO" id="GO:0046949">
    <property type="term" value="P:fatty-acyl-CoA biosynthetic process"/>
    <property type="evidence" value="ECO:0007669"/>
    <property type="project" value="TreeGrafter"/>
</dbReference>
<comment type="caution">
    <text evidence="4">The sequence shown here is derived from an EMBL/GenBank/DDBJ whole genome shotgun (WGS) entry which is preliminary data.</text>
</comment>
<evidence type="ECO:0000256" key="2">
    <source>
        <dbReference type="ARBA" id="ARBA00023140"/>
    </source>
</evidence>
<dbReference type="Pfam" id="PF00501">
    <property type="entry name" value="AMP-binding"/>
    <property type="match status" value="1"/>
</dbReference>
<evidence type="ECO:0000259" key="3">
    <source>
        <dbReference type="Pfam" id="PF00501"/>
    </source>
</evidence>
<dbReference type="InterPro" id="IPR042099">
    <property type="entry name" value="ANL_N_sf"/>
</dbReference>
<dbReference type="InterPro" id="IPR020845">
    <property type="entry name" value="AMP-binding_CS"/>
</dbReference>